<sequence>MDQPFIRNHQYNFIKKQVAALQHAYNTVSDRKVVEAVKLEVQSKIVEMFPEASDSQQRMLEGIAALQTSSDFQQYTAALEPYMEAFAPVTENELKKLFPKAKKLKLPGLDAIDFRYITYLGWNDIATNNMYIVYRLDGRLIGIEGRCTRLNKKSVCSLCNRHEEVALFSAVSKSRPANASPDYYKAFGNYVCVHSEACNNNITDVAPLEDFLRRIVG</sequence>
<feature type="domain" description="Elongation factor G-binding protein N-terminal" evidence="1">
    <location>
        <begin position="5"/>
        <end position="86"/>
    </location>
</feature>
<dbReference type="InterPro" id="IPR038344">
    <property type="entry name" value="EF-G_N_sf"/>
</dbReference>
<dbReference type="Proteomes" id="UP001589776">
    <property type="component" value="Unassembled WGS sequence"/>
</dbReference>
<name>A0ABV6DS44_9BACL</name>
<reference evidence="3 4" key="1">
    <citation type="submission" date="2024-09" db="EMBL/GenBank/DDBJ databases">
        <authorList>
            <person name="Sun Q."/>
            <person name="Mori K."/>
        </authorList>
    </citation>
    <scope>NUCLEOTIDE SEQUENCE [LARGE SCALE GENOMIC DNA]</scope>
    <source>
        <strain evidence="3 4">CCM 7759</strain>
    </source>
</reference>
<keyword evidence="4" id="KW-1185">Reference proteome</keyword>
<dbReference type="Pfam" id="PF07299">
    <property type="entry name" value="EF-G-binding_N"/>
    <property type="match status" value="1"/>
</dbReference>
<dbReference type="InterPro" id="IPR010841">
    <property type="entry name" value="EF-G-binding_N"/>
</dbReference>
<dbReference type="Pfam" id="PF16571">
    <property type="entry name" value="FBP_C"/>
    <property type="match status" value="1"/>
</dbReference>
<evidence type="ECO:0000259" key="1">
    <source>
        <dbReference type="Pfam" id="PF07299"/>
    </source>
</evidence>
<proteinExistence type="predicted"/>
<evidence type="ECO:0000313" key="3">
    <source>
        <dbReference type="EMBL" id="MFC0215449.1"/>
    </source>
</evidence>
<dbReference type="CDD" id="cd16342">
    <property type="entry name" value="FusC_FusB"/>
    <property type="match status" value="1"/>
</dbReference>
<dbReference type="EMBL" id="JBHLWN010000097">
    <property type="protein sequence ID" value="MFC0215449.1"/>
    <property type="molecule type" value="Genomic_DNA"/>
</dbReference>
<dbReference type="RefSeq" id="WP_377472894.1">
    <property type="nucleotide sequence ID" value="NZ_JBHLWN010000097.1"/>
</dbReference>
<gene>
    <name evidence="3" type="ORF">ACFFK0_23940</name>
</gene>
<evidence type="ECO:0000313" key="4">
    <source>
        <dbReference type="Proteomes" id="UP001589776"/>
    </source>
</evidence>
<organism evidence="3 4">
    <name type="scientific">Paenibacillus chartarius</name>
    <dbReference type="NCBI Taxonomy" id="747481"/>
    <lineage>
        <taxon>Bacteria</taxon>
        <taxon>Bacillati</taxon>
        <taxon>Bacillota</taxon>
        <taxon>Bacilli</taxon>
        <taxon>Bacillales</taxon>
        <taxon>Paenibacillaceae</taxon>
        <taxon>Paenibacillus</taxon>
    </lineage>
</organism>
<accession>A0ABV6DS44</accession>
<feature type="domain" description="Elongation factor G-binding protein C-terminal treble-clef zinc-finger" evidence="2">
    <location>
        <begin position="101"/>
        <end position="204"/>
    </location>
</feature>
<evidence type="ECO:0000259" key="2">
    <source>
        <dbReference type="Pfam" id="PF16571"/>
    </source>
</evidence>
<dbReference type="Gene3D" id="1.20.1280.250">
    <property type="match status" value="1"/>
</dbReference>
<protein>
    <submittedName>
        <fullName evidence="3">FusB/FusC family EF-G-binding protein</fullName>
    </submittedName>
</protein>
<comment type="caution">
    <text evidence="3">The sequence shown here is derived from an EMBL/GenBank/DDBJ whole genome shotgun (WGS) entry which is preliminary data.</text>
</comment>
<dbReference type="InterPro" id="IPR032330">
    <property type="entry name" value="EF-G-binding_C"/>
</dbReference>